<proteinExistence type="predicted"/>
<evidence type="ECO:0000313" key="3">
    <source>
        <dbReference type="EMBL" id="KTT69960.1"/>
    </source>
</evidence>
<name>A0A147HYB9_9SPHN</name>
<dbReference type="AlphaFoldDB" id="A0A147HYB9"/>
<dbReference type="SMART" id="SM00479">
    <property type="entry name" value="EXOIII"/>
    <property type="match status" value="1"/>
</dbReference>
<dbReference type="GO" id="GO:0005829">
    <property type="term" value="C:cytosol"/>
    <property type="evidence" value="ECO:0007669"/>
    <property type="project" value="TreeGrafter"/>
</dbReference>
<dbReference type="Proteomes" id="UP000074310">
    <property type="component" value="Unassembled WGS sequence"/>
</dbReference>
<dbReference type="PATRIC" id="fig|869719.3.peg.2705"/>
<dbReference type="GO" id="GO:0008408">
    <property type="term" value="F:3'-5' exonuclease activity"/>
    <property type="evidence" value="ECO:0007669"/>
    <property type="project" value="TreeGrafter"/>
</dbReference>
<dbReference type="InterPro" id="IPR013520">
    <property type="entry name" value="Ribonucl_H"/>
</dbReference>
<evidence type="ECO:0000256" key="1">
    <source>
        <dbReference type="SAM" id="MobiDB-lite"/>
    </source>
</evidence>
<feature type="domain" description="Exonuclease" evidence="2">
    <location>
        <begin position="29"/>
        <end position="194"/>
    </location>
</feature>
<dbReference type="SUPFAM" id="SSF53098">
    <property type="entry name" value="Ribonuclease H-like"/>
    <property type="match status" value="1"/>
</dbReference>
<sequence length="276" mass="31048">MDASDDYRLLRRVPEEPPIEPDDGSPTMSVAVVDVETTGLDPDSDRIVELAIRRIRMTLDGRLVGLGERRSWLEDPGRPLDAEVVRLTGLTDADLEGRRIDDRTAVSVLRASDLVVAHNAGFDRPFVERRLPQVAGGAWACTCNDVDWAALGFEGRSLSHLMFQLGMFFDGHRAASDVAALIAMLVHRLRDGRALFEVLLETARRDTVLVDAVDAPFEAARVLRARGYRWNQRDRRWRREIGEEALGAECEWLDRKVYSSGGAPAYSRVTWRERHA</sequence>
<dbReference type="GO" id="GO:0045004">
    <property type="term" value="P:DNA replication proofreading"/>
    <property type="evidence" value="ECO:0007669"/>
    <property type="project" value="TreeGrafter"/>
</dbReference>
<dbReference type="EMBL" id="LDTB01000059">
    <property type="protein sequence ID" value="KTT69960.1"/>
    <property type="molecule type" value="Genomic_DNA"/>
</dbReference>
<gene>
    <name evidence="3" type="ORF">NS334_13560</name>
</gene>
<evidence type="ECO:0000313" key="4">
    <source>
        <dbReference type="Proteomes" id="UP000074310"/>
    </source>
</evidence>
<accession>A0A147HYB9</accession>
<organism evidence="3 4">
    <name type="scientific">Sphingomonas endophytica</name>
    <dbReference type="NCBI Taxonomy" id="869719"/>
    <lineage>
        <taxon>Bacteria</taxon>
        <taxon>Pseudomonadati</taxon>
        <taxon>Pseudomonadota</taxon>
        <taxon>Alphaproteobacteria</taxon>
        <taxon>Sphingomonadales</taxon>
        <taxon>Sphingomonadaceae</taxon>
        <taxon>Sphingomonas</taxon>
    </lineage>
</organism>
<keyword evidence="4" id="KW-1185">Reference proteome</keyword>
<dbReference type="GO" id="GO:0003676">
    <property type="term" value="F:nucleic acid binding"/>
    <property type="evidence" value="ECO:0007669"/>
    <property type="project" value="InterPro"/>
</dbReference>
<dbReference type="NCBIfam" id="NF006615">
    <property type="entry name" value="PRK09182.1"/>
    <property type="match status" value="1"/>
</dbReference>
<dbReference type="CDD" id="cd06127">
    <property type="entry name" value="DEDDh"/>
    <property type="match status" value="1"/>
</dbReference>
<reference evidence="3 4" key="1">
    <citation type="journal article" date="2016" name="Front. Microbiol.">
        <title>Genomic Resource of Rice Seed Associated Bacteria.</title>
        <authorList>
            <person name="Midha S."/>
            <person name="Bansal K."/>
            <person name="Sharma S."/>
            <person name="Kumar N."/>
            <person name="Patil P.P."/>
            <person name="Chaudhry V."/>
            <person name="Patil P.B."/>
        </authorList>
    </citation>
    <scope>NUCLEOTIDE SEQUENCE [LARGE SCALE GENOMIC DNA]</scope>
    <source>
        <strain evidence="3 4">NS334</strain>
    </source>
</reference>
<comment type="caution">
    <text evidence="3">The sequence shown here is derived from an EMBL/GenBank/DDBJ whole genome shotgun (WGS) entry which is preliminary data.</text>
</comment>
<protein>
    <recommendedName>
        <fullName evidence="2">Exonuclease domain-containing protein</fullName>
    </recommendedName>
</protein>
<dbReference type="PANTHER" id="PTHR30231:SF37">
    <property type="entry name" value="EXODEOXYRIBONUCLEASE 10"/>
    <property type="match status" value="1"/>
</dbReference>
<dbReference type="InterPro" id="IPR012337">
    <property type="entry name" value="RNaseH-like_sf"/>
</dbReference>
<feature type="region of interest" description="Disordered" evidence="1">
    <location>
        <begin position="1"/>
        <end position="26"/>
    </location>
</feature>
<dbReference type="PANTHER" id="PTHR30231">
    <property type="entry name" value="DNA POLYMERASE III SUBUNIT EPSILON"/>
    <property type="match status" value="1"/>
</dbReference>
<dbReference type="Pfam" id="PF00929">
    <property type="entry name" value="RNase_T"/>
    <property type="match status" value="1"/>
</dbReference>
<dbReference type="InterPro" id="IPR036397">
    <property type="entry name" value="RNaseH_sf"/>
</dbReference>
<feature type="compositionally biased region" description="Basic and acidic residues" evidence="1">
    <location>
        <begin position="1"/>
        <end position="15"/>
    </location>
</feature>
<dbReference type="Gene3D" id="3.30.420.10">
    <property type="entry name" value="Ribonuclease H-like superfamily/Ribonuclease H"/>
    <property type="match status" value="1"/>
</dbReference>
<evidence type="ECO:0000259" key="2">
    <source>
        <dbReference type="SMART" id="SM00479"/>
    </source>
</evidence>